<feature type="domain" description="NAD-dependent epimerase/dehydratase" evidence="1">
    <location>
        <begin position="3"/>
        <end position="235"/>
    </location>
</feature>
<dbReference type="RefSeq" id="WP_078483033.1">
    <property type="nucleotide sequence ID" value="NZ_MPRL01000014.1"/>
</dbReference>
<evidence type="ECO:0000259" key="1">
    <source>
        <dbReference type="Pfam" id="PF01370"/>
    </source>
</evidence>
<dbReference type="InterPro" id="IPR001509">
    <property type="entry name" value="Epimerase_deHydtase"/>
</dbReference>
<accession>A0A1T2L7S5</accession>
<sequence>MKVLITGHNGYIGTLLTPMLQQAGHELFGIDSYLFEPCWFGPETADIPSLRLDIRDIELHHLNGYDAVIHLAGLSNDPLGDLNPECTYAINHRASVRVAQLAKQAGVSRFIHASTCSLYGAAGNEFLDEGAAFNPVTPYGEAKLLVEQDLMPMADDDFSPVYLRSGTAYGSSPKLRGDLVINNLLGYAITTGEILLKSDGTPWRPLVHVEDIALAFKAALEAPREAIHNQAFNVGLTEENFRVSELAEIIAAEIPSSKIRIDDGAGPDRRNYRVNCDKIAEMLPGFKPKWRAETGIADLARDYVQHQTSLKEFLSSRYLRIKHVKELQDSGELNSDLFWAQAVKRAV</sequence>
<name>A0A1T2L7S5_9GAMM</name>
<dbReference type="PANTHER" id="PTHR43245:SF23">
    <property type="entry name" value="NAD(P)-BINDING DOMAIN-CONTAINING PROTEIN"/>
    <property type="match status" value="1"/>
</dbReference>
<dbReference type="Pfam" id="PF01370">
    <property type="entry name" value="Epimerase"/>
    <property type="match status" value="1"/>
</dbReference>
<dbReference type="Proteomes" id="UP000191110">
    <property type="component" value="Unassembled WGS sequence"/>
</dbReference>
<dbReference type="AlphaFoldDB" id="A0A1T2L7S5"/>
<dbReference type="OrthoDB" id="9803010at2"/>
<protein>
    <submittedName>
        <fullName evidence="2">NAD-dependent dehydratase</fullName>
    </submittedName>
</protein>
<comment type="caution">
    <text evidence="2">The sequence shown here is derived from an EMBL/GenBank/DDBJ whole genome shotgun (WGS) entry which is preliminary data.</text>
</comment>
<reference evidence="2 3" key="1">
    <citation type="submission" date="2016-11" db="EMBL/GenBank/DDBJ databases">
        <title>Mixed transmission modes and dynamic genome evolution in an obligate animal-bacterial symbiosis.</title>
        <authorList>
            <person name="Russell S.L."/>
            <person name="Corbett-Detig R.B."/>
            <person name="Cavanaugh C.M."/>
        </authorList>
    </citation>
    <scope>NUCLEOTIDE SEQUENCE [LARGE SCALE GENOMIC DNA]</scope>
    <source>
        <strain evidence="2">Sveles-Q1</strain>
    </source>
</reference>
<dbReference type="InterPro" id="IPR036291">
    <property type="entry name" value="NAD(P)-bd_dom_sf"/>
</dbReference>
<evidence type="ECO:0000313" key="2">
    <source>
        <dbReference type="EMBL" id="OOZ41133.1"/>
    </source>
</evidence>
<dbReference type="CDD" id="cd08946">
    <property type="entry name" value="SDR_e"/>
    <property type="match status" value="1"/>
</dbReference>
<dbReference type="EMBL" id="MPRL01000014">
    <property type="protein sequence ID" value="OOZ41133.1"/>
    <property type="molecule type" value="Genomic_DNA"/>
</dbReference>
<dbReference type="PANTHER" id="PTHR43245">
    <property type="entry name" value="BIFUNCTIONAL POLYMYXIN RESISTANCE PROTEIN ARNA"/>
    <property type="match status" value="1"/>
</dbReference>
<keyword evidence="3" id="KW-1185">Reference proteome</keyword>
<dbReference type="InterPro" id="IPR050177">
    <property type="entry name" value="Lipid_A_modif_metabolic_enz"/>
</dbReference>
<dbReference type="Gene3D" id="3.40.50.720">
    <property type="entry name" value="NAD(P)-binding Rossmann-like Domain"/>
    <property type="match status" value="1"/>
</dbReference>
<gene>
    <name evidence="2" type="ORF">BOW53_05245</name>
</gene>
<evidence type="ECO:0000313" key="3">
    <source>
        <dbReference type="Proteomes" id="UP000191110"/>
    </source>
</evidence>
<organism evidence="2 3">
    <name type="scientific">Solemya pervernicosa gill symbiont</name>
    <dbReference type="NCBI Taxonomy" id="642797"/>
    <lineage>
        <taxon>Bacteria</taxon>
        <taxon>Pseudomonadati</taxon>
        <taxon>Pseudomonadota</taxon>
        <taxon>Gammaproteobacteria</taxon>
        <taxon>sulfur-oxidizing symbionts</taxon>
    </lineage>
</organism>
<proteinExistence type="predicted"/>
<dbReference type="SUPFAM" id="SSF51735">
    <property type="entry name" value="NAD(P)-binding Rossmann-fold domains"/>
    <property type="match status" value="1"/>
</dbReference>